<reference evidence="1" key="1">
    <citation type="journal article" date="2022" name="Plant J.">
        <title>Strategies of tolerance reflected in two North American maple genomes.</title>
        <authorList>
            <person name="McEvoy S.L."/>
            <person name="Sezen U.U."/>
            <person name="Trouern-Trend A."/>
            <person name="McMahon S.M."/>
            <person name="Schaberg P.G."/>
            <person name="Yang J."/>
            <person name="Wegrzyn J.L."/>
            <person name="Swenson N.G."/>
        </authorList>
    </citation>
    <scope>NUCLEOTIDE SEQUENCE</scope>
    <source>
        <strain evidence="1">91603</strain>
    </source>
</reference>
<evidence type="ECO:0000313" key="1">
    <source>
        <dbReference type="EMBL" id="KAI9154047.1"/>
    </source>
</evidence>
<name>A0AAD5I6X6_ACENE</name>
<proteinExistence type="predicted"/>
<organism evidence="1 2">
    <name type="scientific">Acer negundo</name>
    <name type="common">Box elder</name>
    <dbReference type="NCBI Taxonomy" id="4023"/>
    <lineage>
        <taxon>Eukaryota</taxon>
        <taxon>Viridiplantae</taxon>
        <taxon>Streptophyta</taxon>
        <taxon>Embryophyta</taxon>
        <taxon>Tracheophyta</taxon>
        <taxon>Spermatophyta</taxon>
        <taxon>Magnoliopsida</taxon>
        <taxon>eudicotyledons</taxon>
        <taxon>Gunneridae</taxon>
        <taxon>Pentapetalae</taxon>
        <taxon>rosids</taxon>
        <taxon>malvids</taxon>
        <taxon>Sapindales</taxon>
        <taxon>Sapindaceae</taxon>
        <taxon>Hippocastanoideae</taxon>
        <taxon>Acereae</taxon>
        <taxon>Acer</taxon>
    </lineage>
</organism>
<dbReference type="Proteomes" id="UP001064489">
    <property type="component" value="Chromosome 11"/>
</dbReference>
<protein>
    <submittedName>
        <fullName evidence="1">Uncharacterized protein</fullName>
    </submittedName>
</protein>
<reference evidence="1" key="2">
    <citation type="submission" date="2023-02" db="EMBL/GenBank/DDBJ databases">
        <authorList>
            <person name="Swenson N.G."/>
            <person name="Wegrzyn J.L."/>
            <person name="Mcevoy S.L."/>
        </authorList>
    </citation>
    <scope>NUCLEOTIDE SEQUENCE</scope>
    <source>
        <strain evidence="1">91603</strain>
        <tissue evidence="1">Leaf</tissue>
    </source>
</reference>
<dbReference type="EMBL" id="JAJSOW010000108">
    <property type="protein sequence ID" value="KAI9154047.1"/>
    <property type="molecule type" value="Genomic_DNA"/>
</dbReference>
<comment type="caution">
    <text evidence="1">The sequence shown here is derived from an EMBL/GenBank/DDBJ whole genome shotgun (WGS) entry which is preliminary data.</text>
</comment>
<gene>
    <name evidence="1" type="ORF">LWI28_020270</name>
</gene>
<dbReference type="AlphaFoldDB" id="A0AAD5I6X6"/>
<keyword evidence="2" id="KW-1185">Reference proteome</keyword>
<evidence type="ECO:0000313" key="2">
    <source>
        <dbReference type="Proteomes" id="UP001064489"/>
    </source>
</evidence>
<sequence length="72" mass="8226">MGKTRKHQELEKELLASFNFLSSSRSGVMGERNQSRLPIWSSDGQNMIEAAGLGLEDLQPYYGKEEDLYKME</sequence>
<accession>A0AAD5I6X6</accession>